<proteinExistence type="predicted"/>
<organism evidence="2 3">
    <name type="scientific">Ensete ventricosum</name>
    <name type="common">Abyssinian banana</name>
    <name type="synonym">Musa ensete</name>
    <dbReference type="NCBI Taxonomy" id="4639"/>
    <lineage>
        <taxon>Eukaryota</taxon>
        <taxon>Viridiplantae</taxon>
        <taxon>Streptophyta</taxon>
        <taxon>Embryophyta</taxon>
        <taxon>Tracheophyta</taxon>
        <taxon>Spermatophyta</taxon>
        <taxon>Magnoliopsida</taxon>
        <taxon>Liliopsida</taxon>
        <taxon>Zingiberales</taxon>
        <taxon>Musaceae</taxon>
        <taxon>Ensete</taxon>
    </lineage>
</organism>
<dbReference type="Proteomes" id="UP000287651">
    <property type="component" value="Unassembled WGS sequence"/>
</dbReference>
<dbReference type="EMBL" id="AMZH03005389">
    <property type="protein sequence ID" value="RRT66526.1"/>
    <property type="molecule type" value="Genomic_DNA"/>
</dbReference>
<evidence type="ECO:0000256" key="1">
    <source>
        <dbReference type="SAM" id="MobiDB-lite"/>
    </source>
</evidence>
<gene>
    <name evidence="2" type="ORF">B296_00017115</name>
</gene>
<dbReference type="AlphaFoldDB" id="A0A426ZR84"/>
<evidence type="ECO:0000313" key="3">
    <source>
        <dbReference type="Proteomes" id="UP000287651"/>
    </source>
</evidence>
<name>A0A426ZR84_ENSVE</name>
<feature type="region of interest" description="Disordered" evidence="1">
    <location>
        <begin position="146"/>
        <end position="165"/>
    </location>
</feature>
<reference evidence="2 3" key="1">
    <citation type="journal article" date="2014" name="Agronomy (Basel)">
        <title>A Draft Genome Sequence for Ensete ventricosum, the Drought-Tolerant Tree Against Hunger.</title>
        <authorList>
            <person name="Harrison J."/>
            <person name="Moore K.A."/>
            <person name="Paszkiewicz K."/>
            <person name="Jones T."/>
            <person name="Grant M."/>
            <person name="Ambacheew D."/>
            <person name="Muzemil S."/>
            <person name="Studholme D.J."/>
        </authorList>
    </citation>
    <scope>NUCLEOTIDE SEQUENCE [LARGE SCALE GENOMIC DNA]</scope>
</reference>
<sequence length="222" mass="23533">MASAICGLQMAARDDNVKMDAVEGKEMAATDGSDRVRQAAGFGEGWLRLLAIVGQGCDKGGCGRCGCGRGKKMRRARLEATGLATVAGVRRLLLRAGQRLMRGRRGERRKIAVVDGGEEATAGGRGEDSDGRREEAAGALAFGAAAAAGADDSSREERNRGGRRRKRLRQQAVIIYISTHVLLFLQHTSLSPDGKLLVIVGDDPEGMLVDAHTGKVSRKCCS</sequence>
<comment type="caution">
    <text evidence="2">The sequence shown here is derived from an EMBL/GenBank/DDBJ whole genome shotgun (WGS) entry which is preliminary data.</text>
</comment>
<protein>
    <submittedName>
        <fullName evidence="2">Uncharacterized protein</fullName>
    </submittedName>
</protein>
<evidence type="ECO:0000313" key="2">
    <source>
        <dbReference type="EMBL" id="RRT66526.1"/>
    </source>
</evidence>
<accession>A0A426ZR84</accession>